<organism evidence="3 4">
    <name type="scientific">Actinomadura adrarensis</name>
    <dbReference type="NCBI Taxonomy" id="1819600"/>
    <lineage>
        <taxon>Bacteria</taxon>
        <taxon>Bacillati</taxon>
        <taxon>Actinomycetota</taxon>
        <taxon>Actinomycetes</taxon>
        <taxon>Streptosporangiales</taxon>
        <taxon>Thermomonosporaceae</taxon>
        <taxon>Actinomadura</taxon>
    </lineage>
</organism>
<feature type="non-terminal residue" evidence="3">
    <location>
        <position position="206"/>
    </location>
</feature>
<dbReference type="InterPro" id="IPR027417">
    <property type="entry name" value="P-loop_NTPase"/>
</dbReference>
<evidence type="ECO:0000256" key="1">
    <source>
        <dbReference type="SAM" id="MobiDB-lite"/>
    </source>
</evidence>
<accession>A0ABW3CNP1</accession>
<dbReference type="Pfam" id="PF00931">
    <property type="entry name" value="NB-ARC"/>
    <property type="match status" value="1"/>
</dbReference>
<protein>
    <submittedName>
        <fullName evidence="3">NB-ARC domain-containing protein</fullName>
    </submittedName>
</protein>
<dbReference type="EMBL" id="JBHTIR010003449">
    <property type="protein sequence ID" value="MFD0855227.1"/>
    <property type="molecule type" value="Genomic_DNA"/>
</dbReference>
<feature type="region of interest" description="Disordered" evidence="1">
    <location>
        <begin position="185"/>
        <end position="206"/>
    </location>
</feature>
<evidence type="ECO:0000313" key="4">
    <source>
        <dbReference type="Proteomes" id="UP001597083"/>
    </source>
</evidence>
<proteinExistence type="predicted"/>
<dbReference type="InterPro" id="IPR002182">
    <property type="entry name" value="NB-ARC"/>
</dbReference>
<gene>
    <name evidence="3" type="ORF">ACFQ07_23510</name>
</gene>
<reference evidence="4" key="1">
    <citation type="journal article" date="2019" name="Int. J. Syst. Evol. Microbiol.">
        <title>The Global Catalogue of Microorganisms (GCM) 10K type strain sequencing project: providing services to taxonomists for standard genome sequencing and annotation.</title>
        <authorList>
            <consortium name="The Broad Institute Genomics Platform"/>
            <consortium name="The Broad Institute Genome Sequencing Center for Infectious Disease"/>
            <person name="Wu L."/>
            <person name="Ma J."/>
        </authorList>
    </citation>
    <scope>NUCLEOTIDE SEQUENCE [LARGE SCALE GENOMIC DNA]</scope>
    <source>
        <strain evidence="4">JCM 31696</strain>
    </source>
</reference>
<dbReference type="SUPFAM" id="SSF52540">
    <property type="entry name" value="P-loop containing nucleoside triphosphate hydrolases"/>
    <property type="match status" value="1"/>
</dbReference>
<name>A0ABW3CNP1_9ACTN</name>
<feature type="compositionally biased region" description="Basic and acidic residues" evidence="1">
    <location>
        <begin position="196"/>
        <end position="206"/>
    </location>
</feature>
<keyword evidence="4" id="KW-1185">Reference proteome</keyword>
<dbReference type="PANTHER" id="PTHR35205">
    <property type="entry name" value="NB-ARC AND TPR DOMAIN PROTEIN"/>
    <property type="match status" value="1"/>
</dbReference>
<comment type="caution">
    <text evidence="3">The sequence shown here is derived from an EMBL/GenBank/DDBJ whole genome shotgun (WGS) entry which is preliminary data.</text>
</comment>
<dbReference type="Proteomes" id="UP001597083">
    <property type="component" value="Unassembled WGS sequence"/>
</dbReference>
<dbReference type="PANTHER" id="PTHR35205:SF1">
    <property type="entry name" value="ZU5 DOMAIN-CONTAINING PROTEIN"/>
    <property type="match status" value="1"/>
</dbReference>
<evidence type="ECO:0000259" key="2">
    <source>
        <dbReference type="Pfam" id="PF00931"/>
    </source>
</evidence>
<dbReference type="Gene3D" id="3.40.50.300">
    <property type="entry name" value="P-loop containing nucleotide triphosphate hydrolases"/>
    <property type="match status" value="1"/>
</dbReference>
<evidence type="ECO:0000313" key="3">
    <source>
        <dbReference type="EMBL" id="MFD0855227.1"/>
    </source>
</evidence>
<feature type="domain" description="NB-ARC" evidence="2">
    <location>
        <begin position="45"/>
        <end position="184"/>
    </location>
</feature>
<sequence length="206" mass="23199">MKPPIWGREVPFRNPHFTGRVAELAALRERLTGDSAVVVSQPATPLYGMGGVGKTEIAAEYCHRYSRDYDLVWWVRAEQEDTIRNALVALGRRMGLPDFHSQERDYSAQIVLDALRAGDPYRSWLLVFDNATRPEVVSRYMPEGDGHVIVTSRVAEWRRTLRSEGIEVAEFSPDETVSFLRKRVSALGPGDDPAEETARAQDAELL</sequence>